<evidence type="ECO:0000313" key="1">
    <source>
        <dbReference type="EMBL" id="MBL6458384.1"/>
    </source>
</evidence>
<dbReference type="RefSeq" id="WP_202828125.1">
    <property type="nucleotide sequence ID" value="NZ_JAEUXJ010000014.1"/>
</dbReference>
<evidence type="ECO:0000313" key="2">
    <source>
        <dbReference type="Proteomes" id="UP000606490"/>
    </source>
</evidence>
<proteinExistence type="predicted"/>
<protein>
    <submittedName>
        <fullName evidence="1">Uncharacterized protein</fullName>
    </submittedName>
</protein>
<dbReference type="Proteomes" id="UP000606490">
    <property type="component" value="Unassembled WGS sequence"/>
</dbReference>
<comment type="caution">
    <text evidence="1">The sequence shown here is derived from an EMBL/GenBank/DDBJ whole genome shotgun (WGS) entry which is preliminary data.</text>
</comment>
<organism evidence="1 2">
    <name type="scientific">Belnapia mucosa</name>
    <dbReference type="NCBI Taxonomy" id="2804532"/>
    <lineage>
        <taxon>Bacteria</taxon>
        <taxon>Pseudomonadati</taxon>
        <taxon>Pseudomonadota</taxon>
        <taxon>Alphaproteobacteria</taxon>
        <taxon>Acetobacterales</taxon>
        <taxon>Roseomonadaceae</taxon>
        <taxon>Belnapia</taxon>
    </lineage>
</organism>
<keyword evidence="2" id="KW-1185">Reference proteome</keyword>
<reference evidence="1 2" key="1">
    <citation type="submission" date="2021-01" db="EMBL/GenBank/DDBJ databases">
        <title>Belnapia mucosa sp. nov. and Belnapia arida sp. nov., isolated from the Tabernas Desert (Almeria, Spain).</title>
        <authorList>
            <person name="Molina-Menor E."/>
            <person name="Vidal-Verdu A."/>
            <person name="Calonge A."/>
            <person name="Satari L."/>
            <person name="Pereto Magraner J."/>
            <person name="Porcar Miralles M."/>
        </authorList>
    </citation>
    <scope>NUCLEOTIDE SEQUENCE [LARGE SCALE GENOMIC DNA]</scope>
    <source>
        <strain evidence="1 2">T6</strain>
    </source>
</reference>
<gene>
    <name evidence="1" type="ORF">JMJ55_23900</name>
</gene>
<name>A0ABS1V9P5_9PROT</name>
<dbReference type="EMBL" id="JAEUXJ010000014">
    <property type="protein sequence ID" value="MBL6458384.1"/>
    <property type="molecule type" value="Genomic_DNA"/>
</dbReference>
<accession>A0ABS1V9P5</accession>
<sequence length="73" mass="7993">MAPPCGWSRTTTLLPGLDLWNPTSHPGLRGGSLQAGPTSEALETLRTPWVTAYRRNPTGMLTGMPLFSTRKKR</sequence>